<keyword evidence="1" id="KW-0812">Transmembrane</keyword>
<feature type="transmembrane region" description="Helical" evidence="1">
    <location>
        <begin position="363"/>
        <end position="384"/>
    </location>
</feature>
<keyword evidence="1" id="KW-1133">Transmembrane helix</keyword>
<feature type="transmembrane region" description="Helical" evidence="1">
    <location>
        <begin position="101"/>
        <end position="119"/>
    </location>
</feature>
<feature type="transmembrane region" description="Helical" evidence="1">
    <location>
        <begin position="12"/>
        <end position="30"/>
    </location>
</feature>
<feature type="transmembrane region" description="Helical" evidence="1">
    <location>
        <begin position="199"/>
        <end position="217"/>
    </location>
</feature>
<feature type="transmembrane region" description="Helical" evidence="1">
    <location>
        <begin position="420"/>
        <end position="437"/>
    </location>
</feature>
<name>A0ABV7YVL0_9BACT</name>
<organism evidence="2 3">
    <name type="scientific">Lacihabitans lacunae</name>
    <dbReference type="NCBI Taxonomy" id="1028214"/>
    <lineage>
        <taxon>Bacteria</taxon>
        <taxon>Pseudomonadati</taxon>
        <taxon>Bacteroidota</taxon>
        <taxon>Cytophagia</taxon>
        <taxon>Cytophagales</taxon>
        <taxon>Leadbetterellaceae</taxon>
        <taxon>Lacihabitans</taxon>
    </lineage>
</organism>
<feature type="transmembrane region" description="Helical" evidence="1">
    <location>
        <begin position="396"/>
        <end position="414"/>
    </location>
</feature>
<dbReference type="EMBL" id="JBHRYQ010000001">
    <property type="protein sequence ID" value="MFC3809968.1"/>
    <property type="molecule type" value="Genomic_DNA"/>
</dbReference>
<feature type="transmembrane region" description="Helical" evidence="1">
    <location>
        <begin position="252"/>
        <end position="271"/>
    </location>
</feature>
<keyword evidence="1" id="KW-0472">Membrane</keyword>
<evidence type="ECO:0000256" key="1">
    <source>
        <dbReference type="SAM" id="Phobius"/>
    </source>
</evidence>
<protein>
    <recommendedName>
        <fullName evidence="4">O-antigen ligase domain-containing protein</fullName>
    </recommendedName>
</protein>
<sequence length="455" mass="52173">MRFLIRKFLDYRDVFAVAMLFCGLPIVYFFRDGLKLAPNSAAFTVAGALGPLIMTIPFKNLKKLYVPNPLAYFLTMWFVIITFLYLLFRDKYSPISGTYELLSYSFIFFIFYAFVMMSADSLNNNFLPIALTICIIGSLLLIYSVYKDPLYVIGQRAAIKFREEEEGNTGNPHIFSKVAFFGLILSTMLLKYQKKYKTGMIFTLATMLLFIVVLFLTQTMITFITSAIFLWLFFIFNFSFKSLFKSVRSLLTKWYVLLVLGFGVYKVVVLINENEDALAPVTIFVSNRVEKLIGTLTGALSGEESTKEKDVDVSASMRVSLISAVFENLTENVEDGKLRYVFWGNGYKNLYVDVPIFEVLDSFGIIMFIFYMVIYFYLTKICILEMRNPSSIAAEFIAYGYIYFMILNLTGGYVMDYTRWGYYAVVARFIPGGLLYVKSKVETKKTDSEPQIIGV</sequence>
<comment type="caution">
    <text evidence="2">The sequence shown here is derived from an EMBL/GenBank/DDBJ whole genome shotgun (WGS) entry which is preliminary data.</text>
</comment>
<evidence type="ECO:0000313" key="2">
    <source>
        <dbReference type="EMBL" id="MFC3809968.1"/>
    </source>
</evidence>
<dbReference type="Proteomes" id="UP001595616">
    <property type="component" value="Unassembled WGS sequence"/>
</dbReference>
<evidence type="ECO:0008006" key="4">
    <source>
        <dbReference type="Google" id="ProtNLM"/>
    </source>
</evidence>
<keyword evidence="3" id="KW-1185">Reference proteome</keyword>
<evidence type="ECO:0000313" key="3">
    <source>
        <dbReference type="Proteomes" id="UP001595616"/>
    </source>
</evidence>
<feature type="transmembrane region" description="Helical" evidence="1">
    <location>
        <begin position="223"/>
        <end position="240"/>
    </location>
</feature>
<accession>A0ABV7YVL0</accession>
<feature type="transmembrane region" description="Helical" evidence="1">
    <location>
        <begin position="70"/>
        <end position="89"/>
    </location>
</feature>
<feature type="transmembrane region" description="Helical" evidence="1">
    <location>
        <begin position="126"/>
        <end position="146"/>
    </location>
</feature>
<dbReference type="RefSeq" id="WP_379835664.1">
    <property type="nucleotide sequence ID" value="NZ_JBHRYQ010000001.1"/>
</dbReference>
<gene>
    <name evidence="2" type="ORF">ACFOOI_04835</name>
</gene>
<reference evidence="3" key="1">
    <citation type="journal article" date="2019" name="Int. J. Syst. Evol. Microbiol.">
        <title>The Global Catalogue of Microorganisms (GCM) 10K type strain sequencing project: providing services to taxonomists for standard genome sequencing and annotation.</title>
        <authorList>
            <consortium name="The Broad Institute Genomics Platform"/>
            <consortium name="The Broad Institute Genome Sequencing Center for Infectious Disease"/>
            <person name="Wu L."/>
            <person name="Ma J."/>
        </authorList>
    </citation>
    <scope>NUCLEOTIDE SEQUENCE [LARGE SCALE GENOMIC DNA]</scope>
    <source>
        <strain evidence="3">CECT 7956</strain>
    </source>
</reference>
<proteinExistence type="predicted"/>